<sequence length="321" mass="34599">MTGFCVLGCGTMGKALLTGIFDSVAENGVPTDVPFAVPDKYFACVKFAKEVEDGQRLLGGRAEFVQHSGNVRAAEQSQYVLLACKPQVASEVLGVAGMREALKGKLVLSILAGKTIDQLQSMVDESTRVVRIMPNTASRIRESMSVICAGPRATPTDVEFAEWVFSGIGRTMQLDERLIDAATALCGSGPAFVATMIEAMTDGGIMMGIPFRQAQELAAQTMVGTAKMVISGQHPAMIRNDVSIPLAVPSVVCWRLKTANSVVPLLAVSRRPRSGHLVWASKRPGLFCPFGKIAQEACMFHRRWHQLPLGHHPFSLSLACR</sequence>
<dbReference type="EMBL" id="KE651166">
    <property type="protein sequence ID" value="EEB05125.2"/>
    <property type="molecule type" value="Genomic_DNA"/>
</dbReference>
<evidence type="ECO:0000313" key="6">
    <source>
        <dbReference type="EMBL" id="EEB05125.2"/>
    </source>
</evidence>
<protein>
    <submittedName>
        <fullName evidence="6">Delta-1-pyrroline-5-carboxylate reductase</fullName>
    </submittedName>
</protein>
<feature type="domain" description="Pyrroline-5-carboxylate reductase catalytic N-terminal" evidence="4">
    <location>
        <begin position="5"/>
        <end position="113"/>
    </location>
</feature>
<evidence type="ECO:0000256" key="1">
    <source>
        <dbReference type="ARBA" id="ARBA00005525"/>
    </source>
</evidence>
<dbReference type="Pfam" id="PF14748">
    <property type="entry name" value="P5CR_dimer"/>
    <property type="match status" value="1"/>
</dbReference>
<dbReference type="eggNOG" id="KOG3124">
    <property type="taxonomic scope" value="Eukaryota"/>
</dbReference>
<name>B6JXI1_SCHJY</name>
<evidence type="ECO:0000259" key="5">
    <source>
        <dbReference type="Pfam" id="PF14748"/>
    </source>
</evidence>
<dbReference type="PANTHER" id="PTHR11645">
    <property type="entry name" value="PYRROLINE-5-CARBOXYLATE REDUCTASE"/>
    <property type="match status" value="1"/>
</dbReference>
<dbReference type="GO" id="GO:0004735">
    <property type="term" value="F:pyrroline-5-carboxylate reductase activity"/>
    <property type="evidence" value="ECO:0000318"/>
    <property type="project" value="GO_Central"/>
</dbReference>
<dbReference type="SUPFAM" id="SSF48179">
    <property type="entry name" value="6-phosphogluconate dehydrogenase C-terminal domain-like"/>
    <property type="match status" value="1"/>
</dbReference>
<proteinExistence type="inferred from homology"/>
<feature type="domain" description="Pyrroline-5-carboxylate reductase dimerisation" evidence="5">
    <location>
        <begin position="176"/>
        <end position="245"/>
    </location>
</feature>
<reference evidence="6 8" key="1">
    <citation type="journal article" date="2011" name="Science">
        <title>Comparative functional genomics of the fission yeasts.</title>
        <authorList>
            <person name="Rhind N."/>
            <person name="Chen Z."/>
            <person name="Yassour M."/>
            <person name="Thompson D.A."/>
            <person name="Haas B.J."/>
            <person name="Habib N."/>
            <person name="Wapinski I."/>
            <person name="Roy S."/>
            <person name="Lin M.F."/>
            <person name="Heiman D.I."/>
            <person name="Young S.K."/>
            <person name="Furuya K."/>
            <person name="Guo Y."/>
            <person name="Pidoux A."/>
            <person name="Chen H.M."/>
            <person name="Robbertse B."/>
            <person name="Goldberg J.M."/>
            <person name="Aoki K."/>
            <person name="Bayne E.H."/>
            <person name="Berlin A.M."/>
            <person name="Desjardins C.A."/>
            <person name="Dobbs E."/>
            <person name="Dukaj L."/>
            <person name="Fan L."/>
            <person name="FitzGerald M.G."/>
            <person name="French C."/>
            <person name="Gujja S."/>
            <person name="Hansen K."/>
            <person name="Keifenheim D."/>
            <person name="Levin J.Z."/>
            <person name="Mosher R.A."/>
            <person name="Mueller C.A."/>
            <person name="Pfiffner J."/>
            <person name="Priest M."/>
            <person name="Russ C."/>
            <person name="Smialowska A."/>
            <person name="Swoboda P."/>
            <person name="Sykes S.M."/>
            <person name="Vaughn M."/>
            <person name="Vengrova S."/>
            <person name="Yoder R."/>
            <person name="Zeng Q."/>
            <person name="Allshire R."/>
            <person name="Baulcombe D."/>
            <person name="Birren B.W."/>
            <person name="Brown W."/>
            <person name="Ekwall K."/>
            <person name="Kellis M."/>
            <person name="Leatherwood J."/>
            <person name="Levin H."/>
            <person name="Margalit H."/>
            <person name="Martienssen R."/>
            <person name="Nieduszynski C.A."/>
            <person name="Spatafora J.W."/>
            <person name="Friedman N."/>
            <person name="Dalgaard J.Z."/>
            <person name="Baumann P."/>
            <person name="Niki H."/>
            <person name="Regev A."/>
            <person name="Nusbaum C."/>
        </authorList>
    </citation>
    <scope>NUCLEOTIDE SEQUENCE [LARGE SCALE GENOMIC DNA]</scope>
    <source>
        <strain evidence="8">yFS275 / FY16936</strain>
    </source>
</reference>
<dbReference type="Gene3D" id="1.10.3730.10">
    <property type="entry name" value="ProC C-terminal domain-like"/>
    <property type="match status" value="1"/>
</dbReference>
<dbReference type="OrthoDB" id="10263291at2759"/>
<dbReference type="SUPFAM" id="SSF51735">
    <property type="entry name" value="NAD(P)-binding Rossmann-fold domains"/>
    <property type="match status" value="1"/>
</dbReference>
<dbReference type="STRING" id="402676.B6JXI1"/>
<dbReference type="OMA" id="MPNINCF"/>
<dbReference type="InterPro" id="IPR008927">
    <property type="entry name" value="6-PGluconate_DH-like_C_sf"/>
</dbReference>
<dbReference type="GO" id="GO:0055129">
    <property type="term" value="P:L-proline biosynthetic process"/>
    <property type="evidence" value="ECO:0000318"/>
    <property type="project" value="GO_Central"/>
</dbReference>
<accession>B6JXI1</accession>
<dbReference type="AlphaFoldDB" id="B6JXI1"/>
<evidence type="ECO:0000313" key="7">
    <source>
        <dbReference type="JaponicusDB" id="SJAG_00120"/>
    </source>
</evidence>
<dbReference type="RefSeq" id="XP_002171418.2">
    <property type="nucleotide sequence ID" value="XM_002171382.2"/>
</dbReference>
<keyword evidence="8" id="KW-1185">Reference proteome</keyword>
<dbReference type="InterPro" id="IPR036291">
    <property type="entry name" value="NAD(P)-bd_dom_sf"/>
</dbReference>
<evidence type="ECO:0000256" key="2">
    <source>
        <dbReference type="ARBA" id="ARBA00022857"/>
    </source>
</evidence>
<comment type="similarity">
    <text evidence="1">Belongs to the pyrroline-5-carboxylate reductase family.</text>
</comment>
<keyword evidence="2" id="KW-0521">NADP</keyword>
<gene>
    <name evidence="7" type="primary">pro3</name>
    <name evidence="6" type="ORF">SJAG_00120</name>
</gene>
<organism evidence="6 8">
    <name type="scientific">Schizosaccharomyces japonicus (strain yFS275 / FY16936)</name>
    <name type="common">Fission yeast</name>
    <dbReference type="NCBI Taxonomy" id="402676"/>
    <lineage>
        <taxon>Eukaryota</taxon>
        <taxon>Fungi</taxon>
        <taxon>Dikarya</taxon>
        <taxon>Ascomycota</taxon>
        <taxon>Taphrinomycotina</taxon>
        <taxon>Schizosaccharomycetes</taxon>
        <taxon>Schizosaccharomycetales</taxon>
        <taxon>Schizosaccharomycetaceae</taxon>
        <taxon>Schizosaccharomyces</taxon>
    </lineage>
</organism>
<evidence type="ECO:0000259" key="4">
    <source>
        <dbReference type="Pfam" id="PF03807"/>
    </source>
</evidence>
<dbReference type="Gene3D" id="3.40.50.720">
    <property type="entry name" value="NAD(P)-binding Rossmann-like Domain"/>
    <property type="match status" value="1"/>
</dbReference>
<dbReference type="VEuPathDB" id="FungiDB:SJAG_00120"/>
<evidence type="ECO:0000313" key="8">
    <source>
        <dbReference type="Proteomes" id="UP000001744"/>
    </source>
</evidence>
<keyword evidence="3" id="KW-0560">Oxidoreductase</keyword>
<dbReference type="InterPro" id="IPR029036">
    <property type="entry name" value="P5CR_dimer"/>
</dbReference>
<dbReference type="GeneID" id="7049686"/>
<dbReference type="Proteomes" id="UP000001744">
    <property type="component" value="Unassembled WGS sequence"/>
</dbReference>
<dbReference type="InterPro" id="IPR028939">
    <property type="entry name" value="P5C_Rdtase_cat_N"/>
</dbReference>
<dbReference type="JaponicusDB" id="SJAG_00120">
    <property type="gene designation" value="pro3"/>
</dbReference>
<dbReference type="HAMAP" id="MF_01925">
    <property type="entry name" value="P5C_reductase"/>
    <property type="match status" value="1"/>
</dbReference>
<dbReference type="HOGENOM" id="CLU_042344_1_0_1"/>
<dbReference type="Pfam" id="PF03807">
    <property type="entry name" value="F420_oxidored"/>
    <property type="match status" value="1"/>
</dbReference>
<dbReference type="InterPro" id="IPR000304">
    <property type="entry name" value="Pyrroline-COOH_reductase"/>
</dbReference>
<dbReference type="NCBIfam" id="TIGR00112">
    <property type="entry name" value="proC"/>
    <property type="match status" value="1"/>
</dbReference>
<evidence type="ECO:0000256" key="3">
    <source>
        <dbReference type="ARBA" id="ARBA00023002"/>
    </source>
</evidence>
<dbReference type="PANTHER" id="PTHR11645:SF0">
    <property type="entry name" value="PYRROLINE-5-CARBOXYLATE REDUCTASE 3"/>
    <property type="match status" value="1"/>
</dbReference>